<dbReference type="InterPro" id="IPR050742">
    <property type="entry name" value="Helicase_Restrict-Modif_Enz"/>
</dbReference>
<protein>
    <submittedName>
        <fullName evidence="3">DEAD/DEAH box helicase family protein</fullName>
    </submittedName>
</protein>
<dbReference type="Gene3D" id="3.40.50.300">
    <property type="entry name" value="P-loop containing nucleotide triphosphate hydrolases"/>
    <property type="match status" value="2"/>
</dbReference>
<keyword evidence="1" id="KW-1133">Transmembrane helix</keyword>
<accession>A0ABV8JM56</accession>
<dbReference type="CDD" id="cd18785">
    <property type="entry name" value="SF2_C"/>
    <property type="match status" value="1"/>
</dbReference>
<feature type="transmembrane region" description="Helical" evidence="1">
    <location>
        <begin position="658"/>
        <end position="679"/>
    </location>
</feature>
<organism evidence="3 4">
    <name type="scientific">Euzebyella saccharophila</name>
    <dbReference type="NCBI Taxonomy" id="679664"/>
    <lineage>
        <taxon>Bacteria</taxon>
        <taxon>Pseudomonadati</taxon>
        <taxon>Bacteroidota</taxon>
        <taxon>Flavobacteriia</taxon>
        <taxon>Flavobacteriales</taxon>
        <taxon>Flavobacteriaceae</taxon>
        <taxon>Euzebyella</taxon>
    </lineage>
</organism>
<dbReference type="Pfam" id="PF04851">
    <property type="entry name" value="ResIII"/>
    <property type="match status" value="1"/>
</dbReference>
<dbReference type="Proteomes" id="UP001595814">
    <property type="component" value="Unassembled WGS sequence"/>
</dbReference>
<name>A0ABV8JM56_9FLAO</name>
<gene>
    <name evidence="3" type="ORF">ACFOUT_08575</name>
</gene>
<dbReference type="InterPro" id="IPR014001">
    <property type="entry name" value="Helicase_ATP-bd"/>
</dbReference>
<dbReference type="PANTHER" id="PTHR47396:SF1">
    <property type="entry name" value="ATP-DEPENDENT HELICASE IRC3-RELATED"/>
    <property type="match status" value="1"/>
</dbReference>
<keyword evidence="1" id="KW-0472">Membrane</keyword>
<keyword evidence="3" id="KW-0378">Hydrolase</keyword>
<proteinExistence type="predicted"/>
<dbReference type="SMART" id="SM00487">
    <property type="entry name" value="DEXDc"/>
    <property type="match status" value="1"/>
</dbReference>
<reference evidence="4" key="1">
    <citation type="journal article" date="2019" name="Int. J. Syst. Evol. Microbiol.">
        <title>The Global Catalogue of Microorganisms (GCM) 10K type strain sequencing project: providing services to taxonomists for standard genome sequencing and annotation.</title>
        <authorList>
            <consortium name="The Broad Institute Genomics Platform"/>
            <consortium name="The Broad Institute Genome Sequencing Center for Infectious Disease"/>
            <person name="Wu L."/>
            <person name="Ma J."/>
        </authorList>
    </citation>
    <scope>NUCLEOTIDE SEQUENCE [LARGE SCALE GENOMIC DNA]</scope>
    <source>
        <strain evidence="4">CECT 7477</strain>
    </source>
</reference>
<feature type="transmembrane region" description="Helical" evidence="1">
    <location>
        <begin position="694"/>
        <end position="712"/>
    </location>
</feature>
<comment type="caution">
    <text evidence="3">The sequence shown here is derived from an EMBL/GenBank/DDBJ whole genome shotgun (WGS) entry which is preliminary data.</text>
</comment>
<dbReference type="InterPro" id="IPR027417">
    <property type="entry name" value="P-loop_NTPase"/>
</dbReference>
<dbReference type="PROSITE" id="PS51192">
    <property type="entry name" value="HELICASE_ATP_BIND_1"/>
    <property type="match status" value="1"/>
</dbReference>
<keyword evidence="1" id="KW-0812">Transmembrane</keyword>
<keyword evidence="3" id="KW-0547">Nucleotide-binding</keyword>
<feature type="domain" description="Helicase ATP-binding" evidence="2">
    <location>
        <begin position="25"/>
        <end position="185"/>
    </location>
</feature>
<dbReference type="SUPFAM" id="SSF52540">
    <property type="entry name" value="P-loop containing nucleoside triphosphate hydrolases"/>
    <property type="match status" value="2"/>
</dbReference>
<evidence type="ECO:0000313" key="3">
    <source>
        <dbReference type="EMBL" id="MFC4095927.1"/>
    </source>
</evidence>
<evidence type="ECO:0000313" key="4">
    <source>
        <dbReference type="Proteomes" id="UP001595814"/>
    </source>
</evidence>
<sequence>MLHLQKKLSFKFSWRSYQEKFLENFESHKEDDHLHVVAPPGSGKTVLGLEMVRRVDKKTLILAPTLTVRNQWKNRLEEFFIEDSSFKAFSTEIYSPSALTFSTYQSLHALDKRLNDSGESLFAFFKNNKIETLVLDEAHHLKNEWYNCLISLKAIPGITVIALTATPPYDSSSVELNKYFDLCGPIDEEIAVPELVKNKNLCPHQDYVYLSRPSEKQIQFILEYRQKCLVFFNSLVANQSFIDFLLAHPFYTSTQKYLEEIYERPSVFASILIFLNEVGIVIEKDKLEVLGVQEKKVIFPKLNYQWLETLLQDILVVDRERFVNDEELLGKLESTLRKIGVFQKNKVDFVGNQELYKSLTTSPSKLNSINEILKQESASLTSGLRAVVLTDFIRKEFLSFSDEDTDLINQLGVVPVFQFLRIKGNVNKADMAVLTGSLIILHKKLLKVLEGLLEQGSIVKSELETDPDFLKIDIQGSYKNRIVAIITELFEQGLIKMLIGTKALLGEGWDAPSINTLVLASYVGSFVSSNQMRGRAIRINPANENKTGNIWHLGCVDPSREDGGDDILNLNRRFDAFCGISYSDSTYIENGIERLHLIQSSVGFTEIDAHNDKALLRAKERNKLAGKWTEAISSGRVLVQEVKVAYKDHMPYSKAKRLLTVNVTKFLLIEVLTGIAFFLPEFVLKNIGTLLNKGALYFIYLLLAGIFLGFAPKTWKALKLYMLFGNTFKKTYKIGRCLLEVLKEYKLVNPKIRREDVKVERFENGSFACYLSGANNHESSLFVNYLQEIINPVENPRYLVKSTNWFKRKLGIRNYYVVPGDFGKRKSDAILYHRSWIKYVGRSKLIYTRTLAGRKELLKARMAHIMQHVSDNATKAVTWK</sequence>
<dbReference type="GO" id="GO:0004386">
    <property type="term" value="F:helicase activity"/>
    <property type="evidence" value="ECO:0007669"/>
    <property type="project" value="UniProtKB-KW"/>
</dbReference>
<dbReference type="EMBL" id="JBHSAW010000004">
    <property type="protein sequence ID" value="MFC4095927.1"/>
    <property type="molecule type" value="Genomic_DNA"/>
</dbReference>
<dbReference type="PANTHER" id="PTHR47396">
    <property type="entry name" value="TYPE I RESTRICTION ENZYME ECOKI R PROTEIN"/>
    <property type="match status" value="1"/>
</dbReference>
<dbReference type="InterPro" id="IPR006935">
    <property type="entry name" value="Helicase/UvrB_N"/>
</dbReference>
<evidence type="ECO:0000256" key="1">
    <source>
        <dbReference type="SAM" id="Phobius"/>
    </source>
</evidence>
<evidence type="ECO:0000259" key="2">
    <source>
        <dbReference type="PROSITE" id="PS51192"/>
    </source>
</evidence>
<dbReference type="RefSeq" id="WP_192460441.1">
    <property type="nucleotide sequence ID" value="NZ_JACYFJ010000001.1"/>
</dbReference>
<keyword evidence="4" id="KW-1185">Reference proteome</keyword>
<keyword evidence="3" id="KW-0067">ATP-binding</keyword>
<keyword evidence="3" id="KW-0347">Helicase</keyword>